<evidence type="ECO:0000313" key="2">
    <source>
        <dbReference type="EMBL" id="TQL35631.1"/>
    </source>
</evidence>
<dbReference type="AlphaFoldDB" id="A0A542XIE9"/>
<dbReference type="Proteomes" id="UP000315983">
    <property type="component" value="Unassembled WGS sequence"/>
</dbReference>
<accession>A0A542XIE9</accession>
<evidence type="ECO:0000313" key="4">
    <source>
        <dbReference type="Proteomes" id="UP000677457"/>
    </source>
</evidence>
<dbReference type="GeneID" id="93770033"/>
<protein>
    <submittedName>
        <fullName evidence="2">Uncharacterized protein</fullName>
    </submittedName>
</protein>
<dbReference type="Proteomes" id="UP000677457">
    <property type="component" value="Unassembled WGS sequence"/>
</dbReference>
<evidence type="ECO:0000313" key="1">
    <source>
        <dbReference type="EMBL" id="GIM81773.1"/>
    </source>
</evidence>
<name>A0A542XIE9_SALAC</name>
<organism evidence="2 3">
    <name type="scientific">Salinispora arenicola</name>
    <dbReference type="NCBI Taxonomy" id="168697"/>
    <lineage>
        <taxon>Bacteria</taxon>
        <taxon>Bacillati</taxon>
        <taxon>Actinomycetota</taxon>
        <taxon>Actinomycetes</taxon>
        <taxon>Micromonosporales</taxon>
        <taxon>Micromonosporaceae</taxon>
        <taxon>Salinispora</taxon>
    </lineage>
</organism>
<keyword evidence="4" id="KW-1185">Reference proteome</keyword>
<proteinExistence type="predicted"/>
<sequence length="248" mass="27331">MSVGILPRIKPDALPRFLTASGAVIAISATGYDLGEPWLGAFRVRTEREYPGTSPDLQERRFQVAPLGNSGPIIDRVLKGRVTDEVSVHGGRFIVARSSVDEGVLMAWQGRWHEVFDFVNDSSITLAQAWRRFDRMTFHDSPLGVRVEVGKIPAERIYDEQVHKPVPGVGYLAILPPVDAAGLVPKWRGATVRSGEVWRKEAVEGGRPILVHASLQAVTLLYPEGSARDETPRLTFLDQVQSITWSAG</sequence>
<gene>
    <name evidence="2" type="ORF">FB564_0694</name>
    <name evidence="1" type="ORF">Sar04_03880</name>
</gene>
<comment type="caution">
    <text evidence="2">The sequence shown here is derived from an EMBL/GenBank/DDBJ whole genome shotgun (WGS) entry which is preliminary data.</text>
</comment>
<dbReference type="EMBL" id="BOQM01000002">
    <property type="protein sequence ID" value="GIM81773.1"/>
    <property type="molecule type" value="Genomic_DNA"/>
</dbReference>
<dbReference type="EMBL" id="VFOL01000001">
    <property type="protein sequence ID" value="TQL35631.1"/>
    <property type="molecule type" value="Genomic_DNA"/>
</dbReference>
<evidence type="ECO:0000313" key="3">
    <source>
        <dbReference type="Proteomes" id="UP000315983"/>
    </source>
</evidence>
<reference evidence="2 3" key="1">
    <citation type="submission" date="2019-06" db="EMBL/GenBank/DDBJ databases">
        <title>Sequencing the genomes of 1000 actinobacteria strains.</title>
        <authorList>
            <person name="Klenk H.-P."/>
        </authorList>
    </citation>
    <scope>NUCLEOTIDE SEQUENCE [LARGE SCALE GENOMIC DNA]</scope>
    <source>
        <strain evidence="2 3">DSM 44819</strain>
    </source>
</reference>
<dbReference type="RefSeq" id="WP_142116112.1">
    <property type="nucleotide sequence ID" value="NZ_BOQM01000002.1"/>
</dbReference>
<reference evidence="1 4" key="2">
    <citation type="submission" date="2021-03" db="EMBL/GenBank/DDBJ databases">
        <title>Whole genome shotgun sequence of Salinispora arenicola NBRC 105043.</title>
        <authorList>
            <person name="Komaki H."/>
            <person name="Tamura T."/>
        </authorList>
    </citation>
    <scope>NUCLEOTIDE SEQUENCE [LARGE SCALE GENOMIC DNA]</scope>
    <source>
        <strain evidence="1 4">NBRC 105043</strain>
    </source>
</reference>